<dbReference type="RefSeq" id="WP_160161700.1">
    <property type="nucleotide sequence ID" value="NZ_BIFH01000034.1"/>
</dbReference>
<sequence length="51" mass="5481">MSHEPWADDRIPPPPEPLGPLDDEDEEIGITPCRCAGEGCDACDNTGVVYP</sequence>
<reference evidence="2 3" key="1">
    <citation type="submission" date="2018-12" db="EMBL/GenBank/DDBJ databases">
        <title>Draft genome sequence of Embleya hyalina NBRC 13850T.</title>
        <authorList>
            <person name="Komaki H."/>
            <person name="Hosoyama A."/>
            <person name="Kimura A."/>
            <person name="Ichikawa N."/>
            <person name="Tamura T."/>
        </authorList>
    </citation>
    <scope>NUCLEOTIDE SEQUENCE [LARGE SCALE GENOMIC DNA]</scope>
    <source>
        <strain evidence="2 3">NBRC 13850</strain>
    </source>
</reference>
<dbReference type="Proteomes" id="UP000286931">
    <property type="component" value="Unassembled WGS sequence"/>
</dbReference>
<evidence type="ECO:0000256" key="1">
    <source>
        <dbReference type="SAM" id="MobiDB-lite"/>
    </source>
</evidence>
<accession>A0A401YZ21</accession>
<dbReference type="EMBL" id="BIFH01000034">
    <property type="protein sequence ID" value="GCD99745.1"/>
    <property type="molecule type" value="Genomic_DNA"/>
</dbReference>
<evidence type="ECO:0000313" key="2">
    <source>
        <dbReference type="EMBL" id="GCD99745.1"/>
    </source>
</evidence>
<keyword evidence="3" id="KW-1185">Reference proteome</keyword>
<gene>
    <name evidence="2" type="ORF">EHYA_07467</name>
</gene>
<proteinExistence type="predicted"/>
<comment type="caution">
    <text evidence="2">The sequence shown here is derived from an EMBL/GenBank/DDBJ whole genome shotgun (WGS) entry which is preliminary data.</text>
</comment>
<protein>
    <submittedName>
        <fullName evidence="2">Uncharacterized protein</fullName>
    </submittedName>
</protein>
<organism evidence="2 3">
    <name type="scientific">Embleya hyalina</name>
    <dbReference type="NCBI Taxonomy" id="516124"/>
    <lineage>
        <taxon>Bacteria</taxon>
        <taxon>Bacillati</taxon>
        <taxon>Actinomycetota</taxon>
        <taxon>Actinomycetes</taxon>
        <taxon>Kitasatosporales</taxon>
        <taxon>Streptomycetaceae</taxon>
        <taxon>Embleya</taxon>
    </lineage>
</organism>
<evidence type="ECO:0000313" key="3">
    <source>
        <dbReference type="Proteomes" id="UP000286931"/>
    </source>
</evidence>
<name>A0A401YZ21_9ACTN</name>
<dbReference type="AlphaFoldDB" id="A0A401YZ21"/>
<feature type="compositionally biased region" description="Basic and acidic residues" evidence="1">
    <location>
        <begin position="1"/>
        <end position="11"/>
    </location>
</feature>
<feature type="region of interest" description="Disordered" evidence="1">
    <location>
        <begin position="1"/>
        <end position="27"/>
    </location>
</feature>